<dbReference type="InterPro" id="IPR052918">
    <property type="entry name" value="Motility_Chemotaxis_Reg"/>
</dbReference>
<dbReference type="AlphaFoldDB" id="A0A5M8QI07"/>
<comment type="caution">
    <text evidence="2">The sequence shown here is derived from an EMBL/GenBank/DDBJ whole genome shotgun (WGS) entry which is preliminary data.</text>
</comment>
<feature type="domain" description="PKD" evidence="1">
    <location>
        <begin position="787"/>
        <end position="826"/>
    </location>
</feature>
<evidence type="ECO:0000313" key="3">
    <source>
        <dbReference type="Proteomes" id="UP000323994"/>
    </source>
</evidence>
<dbReference type="Pfam" id="PF25778">
    <property type="entry name" value="DUF7948"/>
    <property type="match status" value="1"/>
</dbReference>
<proteinExistence type="predicted"/>
<dbReference type="RefSeq" id="WP_139014161.1">
    <property type="nucleotide sequence ID" value="NZ_VBSN01000069.1"/>
</dbReference>
<dbReference type="SMART" id="SM00089">
    <property type="entry name" value="PKD"/>
    <property type="match status" value="2"/>
</dbReference>
<dbReference type="SUPFAM" id="SSF49299">
    <property type="entry name" value="PKD domain"/>
    <property type="match status" value="2"/>
</dbReference>
<dbReference type="Gene3D" id="2.60.40.10">
    <property type="entry name" value="Immunoglobulins"/>
    <property type="match status" value="2"/>
</dbReference>
<dbReference type="OrthoDB" id="1652165at2"/>
<reference evidence="2 3" key="1">
    <citation type="submission" date="2019-05" db="EMBL/GenBank/DDBJ databases">
        <authorList>
            <person name="Qu J.-H."/>
        </authorList>
    </citation>
    <scope>NUCLEOTIDE SEQUENCE [LARGE SCALE GENOMIC DNA]</scope>
    <source>
        <strain evidence="2 3">NS28</strain>
    </source>
</reference>
<dbReference type="InterPro" id="IPR035986">
    <property type="entry name" value="PKD_dom_sf"/>
</dbReference>
<gene>
    <name evidence="2" type="ORF">FEM33_22135</name>
</gene>
<name>A0A5M8QI07_9BACT</name>
<dbReference type="PANTHER" id="PTHR35580:SF1">
    <property type="entry name" value="PHYTASE-LIKE DOMAIN-CONTAINING PROTEIN"/>
    <property type="match status" value="1"/>
</dbReference>
<dbReference type="InterPro" id="IPR057708">
    <property type="entry name" value="DUF7948"/>
</dbReference>
<dbReference type="Proteomes" id="UP000323994">
    <property type="component" value="Unassembled WGS sequence"/>
</dbReference>
<dbReference type="InterPro" id="IPR013783">
    <property type="entry name" value="Ig-like_fold"/>
</dbReference>
<dbReference type="Pfam" id="PF13585">
    <property type="entry name" value="CHU_C"/>
    <property type="match status" value="1"/>
</dbReference>
<dbReference type="InterPro" id="IPR000601">
    <property type="entry name" value="PKD_dom"/>
</dbReference>
<dbReference type="CDD" id="cd00146">
    <property type="entry name" value="PKD"/>
    <property type="match status" value="2"/>
</dbReference>
<dbReference type="InterPro" id="IPR022409">
    <property type="entry name" value="PKD/Chitinase_dom"/>
</dbReference>
<keyword evidence="3" id="KW-1185">Reference proteome</keyword>
<protein>
    <submittedName>
        <fullName evidence="2">PKD domain-containing protein</fullName>
    </submittedName>
</protein>
<evidence type="ECO:0000259" key="1">
    <source>
        <dbReference type="PROSITE" id="PS50093"/>
    </source>
</evidence>
<dbReference type="Pfam" id="PF18911">
    <property type="entry name" value="PKD_4"/>
    <property type="match status" value="1"/>
</dbReference>
<feature type="domain" description="PKD" evidence="1">
    <location>
        <begin position="1026"/>
        <end position="1073"/>
    </location>
</feature>
<organism evidence="2 3">
    <name type="scientific">Dyadobacter flavalbus</name>
    <dbReference type="NCBI Taxonomy" id="2579942"/>
    <lineage>
        <taxon>Bacteria</taxon>
        <taxon>Pseudomonadati</taxon>
        <taxon>Bacteroidota</taxon>
        <taxon>Cytophagia</taxon>
        <taxon>Cytophagales</taxon>
        <taxon>Spirosomataceae</taxon>
        <taxon>Dyadobacter</taxon>
    </lineage>
</organism>
<dbReference type="PROSITE" id="PS50093">
    <property type="entry name" value="PKD"/>
    <property type="match status" value="2"/>
</dbReference>
<evidence type="ECO:0000313" key="2">
    <source>
        <dbReference type="EMBL" id="KAA6433992.1"/>
    </source>
</evidence>
<sequence>MQKNLLSILFFFLISFLSLQNTLAGDMHFIENRGQWEPEVLYRAEIPGGFLFLKNKSLVYVLYDAARVSAMHGKKATDSQNIRNNAAAGHIIPAHGVEVAFQNASENISYKPERETRIHYNYFLGKEESKWAGNVKAFEEVTYKNVYTGIDLRIYMHQFKLKYEFIVQPNADPAQIKLKYNGAEHISLNETGQIVVKTSVGQFKEAEPYTFQTSNGKQTEVPSHFAVTPDKSIHFVLPKGYDKTKKLTIDPELIFSTYSGSVADNWGHTATYDEEGNLYSGGTVFGTNFPATLGAFQVKFEGLVDVSILKFTPDGSQLVYATFLGGNSTDIPSSLIVNSKNELLVLGLTSSNNFPVRSSAFQATYGGGSSVVPISGLDLPNGSDIFVSKLSASGAQLAASTFLGGKGNDGVSNPTNFTIRNYGDSFRGEIVLDKSDNVLVASSTNSQDFPLKNPVQNKLAGNQDGVVFKLSPELNNLLWSTYIGGDKEDAAYSIKSAVNGDIYVTGNSQSSTLPTSSTSFQQKLSGTEDAFIARFANDKLAGMTYLGTANADAAYLIDLDASSNVYVYGLTNGAYPVSQGVYSNEKSGQFIHALDAALSKTVFSTVIGSGRGTPDISPTAFLVSECGNIYIAGWGGNVNSDTDFNPASSTNNLKVTDDAIKSTTNGNNFYIAILEQGAKSLLYATYFGSSTRTGFIQGDHVDGGTSRFDKNGTIYHATCACGGTHFPVTPQAWSKTNNSENCNNAAFKIDIDRLKADFDVYSGSTKDVVRGCAPLELTFINTSEGGVDYIWDVGESTISREEDQAEYTFKNPGEYTVTLKAYNRLSCKRMDVAQKKIIVETLNTKVMADTAVCENSSVKLFAAGGTQYKWSPAAGMDNAASATPTVNVKENTEFLVEISNASGCKVTEKVKVAVEKKSDFMDMPDTEVCAGSTVVLTVSGDAKQYRWLPTEGLPETIGQTVTVKPEKTTTYTIEGIYADGCRPLREITVKVDRSFEPAFEIAQSGGACNAPFSYSMINNTKNAQKYEWDLGAGNVSGEADIKEYVYETPGDYTVTLTAYNAAGCALSLSKTVTAAPAFTLSNVITPNGDGKNDFFIVPVPASSLEVFNRWGKSVFKAADYKNDWGKGIANGTYFYIVDTPQGNHCKGWVEVLE</sequence>
<dbReference type="Pfam" id="PF00801">
    <property type="entry name" value="PKD"/>
    <property type="match status" value="1"/>
</dbReference>
<dbReference type="EMBL" id="VBSN01000069">
    <property type="protein sequence ID" value="KAA6433992.1"/>
    <property type="molecule type" value="Genomic_DNA"/>
</dbReference>
<dbReference type="PANTHER" id="PTHR35580">
    <property type="entry name" value="CELL SURFACE GLYCOPROTEIN (S-LAYER PROTEIN)-LIKE PROTEIN"/>
    <property type="match status" value="1"/>
</dbReference>
<accession>A0A5M8QI07</accession>